<accession>A0ABV5NAY0</accession>
<reference evidence="2 3" key="1">
    <citation type="submission" date="2024-09" db="EMBL/GenBank/DDBJ databases">
        <authorList>
            <person name="Sun Q."/>
            <person name="Mori K."/>
        </authorList>
    </citation>
    <scope>NUCLEOTIDE SEQUENCE [LARGE SCALE GENOMIC DNA]</scope>
    <source>
        <strain evidence="2 3">JCM 6917</strain>
    </source>
</reference>
<comment type="caution">
    <text evidence="2">The sequence shown here is derived from an EMBL/GenBank/DDBJ whole genome shotgun (WGS) entry which is preliminary data.</text>
</comment>
<feature type="region of interest" description="Disordered" evidence="1">
    <location>
        <begin position="86"/>
        <end position="107"/>
    </location>
</feature>
<proteinExistence type="predicted"/>
<gene>
    <name evidence="2" type="ORF">ACFF45_33355</name>
</gene>
<protein>
    <submittedName>
        <fullName evidence="2">Uncharacterized protein</fullName>
    </submittedName>
</protein>
<name>A0ABV5NAY0_9ACTN</name>
<evidence type="ECO:0000313" key="2">
    <source>
        <dbReference type="EMBL" id="MFB9467442.1"/>
    </source>
</evidence>
<evidence type="ECO:0000256" key="1">
    <source>
        <dbReference type="SAM" id="MobiDB-lite"/>
    </source>
</evidence>
<sequence>MGCHLHPHRNPGDHREANSLTILQDGVDPGVRLRPGTQSAVEASRAAGENTFRFLYTEWYGEMDTAIQNASNELMAQRIQPREWQKRAQAAVDEAAKDPAAKNNRRE</sequence>
<evidence type="ECO:0000313" key="3">
    <source>
        <dbReference type="Proteomes" id="UP001589709"/>
    </source>
</evidence>
<feature type="compositionally biased region" description="Basic and acidic residues" evidence="1">
    <location>
        <begin position="94"/>
        <end position="107"/>
    </location>
</feature>
<feature type="region of interest" description="Disordered" evidence="1">
    <location>
        <begin position="24"/>
        <end position="44"/>
    </location>
</feature>
<dbReference type="Proteomes" id="UP001589709">
    <property type="component" value="Unassembled WGS sequence"/>
</dbReference>
<keyword evidence="3" id="KW-1185">Reference proteome</keyword>
<dbReference type="EMBL" id="JBHMCY010000108">
    <property type="protein sequence ID" value="MFB9467442.1"/>
    <property type="molecule type" value="Genomic_DNA"/>
</dbReference>
<organism evidence="2 3">
    <name type="scientific">Streptomyces cinereospinus</name>
    <dbReference type="NCBI Taxonomy" id="285561"/>
    <lineage>
        <taxon>Bacteria</taxon>
        <taxon>Bacillati</taxon>
        <taxon>Actinomycetota</taxon>
        <taxon>Actinomycetes</taxon>
        <taxon>Kitasatosporales</taxon>
        <taxon>Streptomycetaceae</taxon>
        <taxon>Streptomyces</taxon>
    </lineage>
</organism>
<dbReference type="RefSeq" id="WP_381350693.1">
    <property type="nucleotide sequence ID" value="NZ_JBHMCY010000108.1"/>
</dbReference>